<proteinExistence type="predicted"/>
<dbReference type="EMBL" id="VSSQ01129856">
    <property type="protein sequence ID" value="MPN57826.1"/>
    <property type="molecule type" value="Genomic_DNA"/>
</dbReference>
<reference evidence="2" key="1">
    <citation type="submission" date="2019-08" db="EMBL/GenBank/DDBJ databases">
        <authorList>
            <person name="Kucharzyk K."/>
            <person name="Murdoch R.W."/>
            <person name="Higgins S."/>
            <person name="Loffler F."/>
        </authorList>
    </citation>
    <scope>NUCLEOTIDE SEQUENCE</scope>
</reference>
<gene>
    <name evidence="2" type="ORF">SDC9_205520</name>
</gene>
<dbReference type="InterPro" id="IPR056778">
    <property type="entry name" value="UPF0261_C"/>
</dbReference>
<feature type="domain" description="UPF0261" evidence="1">
    <location>
        <begin position="1"/>
        <end position="41"/>
    </location>
</feature>
<comment type="caution">
    <text evidence="2">The sequence shown here is derived from an EMBL/GenBank/DDBJ whole genome shotgun (WGS) entry which is preliminary data.</text>
</comment>
<evidence type="ECO:0000259" key="1">
    <source>
        <dbReference type="Pfam" id="PF23189"/>
    </source>
</evidence>
<dbReference type="AlphaFoldDB" id="A0A645J310"/>
<sequence>MLFDTIRNEVNRDVVDLEEFDLHVNDKEFAEAAAQKLIDLMQAAK</sequence>
<organism evidence="2">
    <name type="scientific">bioreactor metagenome</name>
    <dbReference type="NCBI Taxonomy" id="1076179"/>
    <lineage>
        <taxon>unclassified sequences</taxon>
        <taxon>metagenomes</taxon>
        <taxon>ecological metagenomes</taxon>
    </lineage>
</organism>
<accession>A0A645J310</accession>
<evidence type="ECO:0000313" key="2">
    <source>
        <dbReference type="EMBL" id="MPN57826.1"/>
    </source>
</evidence>
<dbReference type="Gene3D" id="3.40.50.12030">
    <property type="entry name" value="Uncharacterised protein family UPF0261, NC domain"/>
    <property type="match status" value="1"/>
</dbReference>
<dbReference type="Pfam" id="PF23189">
    <property type="entry name" value="UPF0261_C"/>
    <property type="match status" value="1"/>
</dbReference>
<name>A0A645J310_9ZZZZ</name>
<protein>
    <recommendedName>
        <fullName evidence="1">UPF0261 domain-containing protein</fullName>
    </recommendedName>
</protein>